<dbReference type="STRING" id="882086.SacxiDRAFT_0420"/>
<dbReference type="PROSITE" id="PS50949">
    <property type="entry name" value="HTH_GNTR"/>
    <property type="match status" value="1"/>
</dbReference>
<dbReference type="PANTHER" id="PTHR46577:SF1">
    <property type="entry name" value="HTH-TYPE TRANSCRIPTIONAL REGULATORY PROTEIN GABR"/>
    <property type="match status" value="1"/>
</dbReference>
<dbReference type="SMART" id="SM00345">
    <property type="entry name" value="HTH_GNTR"/>
    <property type="match status" value="1"/>
</dbReference>
<evidence type="ECO:0000313" key="9">
    <source>
        <dbReference type="Proteomes" id="UP000004691"/>
    </source>
</evidence>
<organism evidence="8 9">
    <name type="scientific">Saccharomonospora xinjiangensis XJ-54</name>
    <dbReference type="NCBI Taxonomy" id="882086"/>
    <lineage>
        <taxon>Bacteria</taxon>
        <taxon>Bacillati</taxon>
        <taxon>Actinomycetota</taxon>
        <taxon>Actinomycetes</taxon>
        <taxon>Pseudonocardiales</taxon>
        <taxon>Pseudonocardiaceae</taxon>
        <taxon>Saccharomonospora</taxon>
    </lineage>
</organism>
<dbReference type="SUPFAM" id="SSF46785">
    <property type="entry name" value="Winged helix' DNA-binding domain"/>
    <property type="match status" value="1"/>
</dbReference>
<comment type="similarity">
    <text evidence="1">In the C-terminal section; belongs to the class-I pyridoxal-phosphate-dependent aminotransferase family.</text>
</comment>
<dbReference type="eggNOG" id="COG1167">
    <property type="taxonomic scope" value="Bacteria"/>
</dbReference>
<dbReference type="CDD" id="cd07377">
    <property type="entry name" value="WHTH_GntR"/>
    <property type="match status" value="1"/>
</dbReference>
<keyword evidence="4" id="KW-0238">DNA-binding</keyword>
<feature type="region of interest" description="Disordered" evidence="6">
    <location>
        <begin position="83"/>
        <end position="106"/>
    </location>
</feature>
<keyword evidence="9" id="KW-1185">Reference proteome</keyword>
<dbReference type="CDD" id="cd00609">
    <property type="entry name" value="AAT_like"/>
    <property type="match status" value="1"/>
</dbReference>
<evidence type="ECO:0000313" key="8">
    <source>
        <dbReference type="EMBL" id="EID52697.1"/>
    </source>
</evidence>
<dbReference type="GO" id="GO:0030170">
    <property type="term" value="F:pyridoxal phosphate binding"/>
    <property type="evidence" value="ECO:0007669"/>
    <property type="project" value="InterPro"/>
</dbReference>
<dbReference type="OrthoDB" id="199743at2"/>
<dbReference type="InterPro" id="IPR015424">
    <property type="entry name" value="PyrdxlP-dep_Trfase"/>
</dbReference>
<dbReference type="PRINTS" id="PR00035">
    <property type="entry name" value="HTHGNTR"/>
</dbReference>
<gene>
    <name evidence="8" type="ORF">SacxiDRAFT_0420</name>
</gene>
<keyword evidence="2" id="KW-0663">Pyridoxal phosphate</keyword>
<sequence length="497" mass="53050">MAGEVDRFQHGVALATVLGNWSTGDGPLYRKLADAVARAADDGSLVPGERLPAERELAKVLAVSRATVVAAYENLRERGVVDRRQGSGTRVNGARRVPRSDGRVRGGQGTAIVQRLIDGPGRLISLSCAADAGVPEVAAALRAVADHDITGLLDDPGYHPRGLPALREAVASHYTAVGLPTSAEQVLVTTGAHQALVLLAEVYLKGASAVAVEAPSWAPCLDIFRQHGVRLLPVGLDDEGIDVRALAGVLAEHNPALLYVMPTFHNPTGRLMSATRRRQVAELAARHGVAVIEDNAYAGSSLTADETSLPSPLAAYAPEQGEVLTVESLKGVWAGLRVGWVRGPAGIIERCARRKAMADLGSPLIEQAVAARLVPSLPELSRARSVVQREQFAVLESLLRSRLPEWTWTVPDGGSSMWVRLPEGHSADVYAQLALRHGVEVVPGSTMDPTGQHDGYFRIPYVRRPGELAELVARLASAWTELVRHGPHEDLPLRPVV</sequence>
<evidence type="ECO:0000256" key="6">
    <source>
        <dbReference type="SAM" id="MobiDB-lite"/>
    </source>
</evidence>
<dbReference type="InterPro" id="IPR000524">
    <property type="entry name" value="Tscrpt_reg_HTH_GntR"/>
</dbReference>
<dbReference type="InterPro" id="IPR015421">
    <property type="entry name" value="PyrdxlP-dep_Trfase_major"/>
</dbReference>
<dbReference type="GO" id="GO:0003677">
    <property type="term" value="F:DNA binding"/>
    <property type="evidence" value="ECO:0007669"/>
    <property type="project" value="UniProtKB-KW"/>
</dbReference>
<dbReference type="GO" id="GO:0003700">
    <property type="term" value="F:DNA-binding transcription factor activity"/>
    <property type="evidence" value="ECO:0007669"/>
    <property type="project" value="InterPro"/>
</dbReference>
<keyword evidence="8" id="KW-0808">Transferase</keyword>
<dbReference type="GO" id="GO:0008483">
    <property type="term" value="F:transaminase activity"/>
    <property type="evidence" value="ECO:0007669"/>
    <property type="project" value="UniProtKB-KW"/>
</dbReference>
<dbReference type="Pfam" id="PF00392">
    <property type="entry name" value="GntR"/>
    <property type="match status" value="1"/>
</dbReference>
<dbReference type="PANTHER" id="PTHR46577">
    <property type="entry name" value="HTH-TYPE TRANSCRIPTIONAL REGULATORY PROTEIN GABR"/>
    <property type="match status" value="1"/>
</dbReference>
<dbReference type="RefSeq" id="WP_006236800.1">
    <property type="nucleotide sequence ID" value="NZ_JH636049.1"/>
</dbReference>
<evidence type="ECO:0000256" key="4">
    <source>
        <dbReference type="ARBA" id="ARBA00023125"/>
    </source>
</evidence>
<evidence type="ECO:0000256" key="2">
    <source>
        <dbReference type="ARBA" id="ARBA00022898"/>
    </source>
</evidence>
<dbReference type="AlphaFoldDB" id="I0UXU4"/>
<dbReference type="Pfam" id="PF00155">
    <property type="entry name" value="Aminotran_1_2"/>
    <property type="match status" value="1"/>
</dbReference>
<proteinExistence type="inferred from homology"/>
<keyword evidence="5" id="KW-0804">Transcription</keyword>
<dbReference type="EMBL" id="JH636049">
    <property type="protein sequence ID" value="EID52697.1"/>
    <property type="molecule type" value="Genomic_DNA"/>
</dbReference>
<dbReference type="InterPro" id="IPR051446">
    <property type="entry name" value="HTH_trans_reg/aminotransferase"/>
</dbReference>
<dbReference type="HOGENOM" id="CLU_017584_0_0_11"/>
<evidence type="ECO:0000256" key="1">
    <source>
        <dbReference type="ARBA" id="ARBA00005384"/>
    </source>
</evidence>
<dbReference type="InterPro" id="IPR015422">
    <property type="entry name" value="PyrdxlP-dep_Trfase_small"/>
</dbReference>
<protein>
    <submittedName>
        <fullName evidence="8">Transcriptional regulator with HTH domain and aminotransferase domain</fullName>
    </submittedName>
</protein>
<dbReference type="Gene3D" id="3.90.1150.10">
    <property type="entry name" value="Aspartate Aminotransferase, domain 1"/>
    <property type="match status" value="1"/>
</dbReference>
<dbReference type="InterPro" id="IPR036388">
    <property type="entry name" value="WH-like_DNA-bd_sf"/>
</dbReference>
<accession>I0UXU4</accession>
<dbReference type="InterPro" id="IPR036390">
    <property type="entry name" value="WH_DNA-bd_sf"/>
</dbReference>
<feature type="domain" description="HTH gntR-type" evidence="7">
    <location>
        <begin position="26"/>
        <end position="94"/>
    </location>
</feature>
<dbReference type="SUPFAM" id="SSF53383">
    <property type="entry name" value="PLP-dependent transferases"/>
    <property type="match status" value="1"/>
</dbReference>
<keyword evidence="8" id="KW-0032">Aminotransferase</keyword>
<keyword evidence="3" id="KW-0805">Transcription regulation</keyword>
<evidence type="ECO:0000256" key="5">
    <source>
        <dbReference type="ARBA" id="ARBA00023163"/>
    </source>
</evidence>
<name>I0UXU4_9PSEU</name>
<dbReference type="Gene3D" id="1.10.10.10">
    <property type="entry name" value="Winged helix-like DNA-binding domain superfamily/Winged helix DNA-binding domain"/>
    <property type="match status" value="1"/>
</dbReference>
<dbReference type="Gene3D" id="3.40.640.10">
    <property type="entry name" value="Type I PLP-dependent aspartate aminotransferase-like (Major domain)"/>
    <property type="match status" value="1"/>
</dbReference>
<evidence type="ECO:0000256" key="3">
    <source>
        <dbReference type="ARBA" id="ARBA00023015"/>
    </source>
</evidence>
<dbReference type="Proteomes" id="UP000004691">
    <property type="component" value="Unassembled WGS sequence"/>
</dbReference>
<evidence type="ECO:0000259" key="7">
    <source>
        <dbReference type="PROSITE" id="PS50949"/>
    </source>
</evidence>
<reference evidence="8 9" key="1">
    <citation type="submission" date="2012-01" db="EMBL/GenBank/DDBJ databases">
        <title>Improved High-Quality Draft sequence of Saccharomonospora xinjiangensis XJ-54.</title>
        <authorList>
            <consortium name="US DOE Joint Genome Institute"/>
            <person name="Lucas S."/>
            <person name="Han J."/>
            <person name="Lapidus A."/>
            <person name="Cheng J.-F."/>
            <person name="Goodwin L."/>
            <person name="Pitluck S."/>
            <person name="Peters L."/>
            <person name="Mikhailova N."/>
            <person name="Teshima H."/>
            <person name="Detter J.C."/>
            <person name="Han C."/>
            <person name="Tapia R."/>
            <person name="Land M."/>
            <person name="Hauser L."/>
            <person name="Kyrpides N."/>
            <person name="Ivanova N."/>
            <person name="Pagani I."/>
            <person name="Brambilla E.-M."/>
            <person name="Klenk H.-P."/>
            <person name="Woyke T."/>
        </authorList>
    </citation>
    <scope>NUCLEOTIDE SEQUENCE [LARGE SCALE GENOMIC DNA]</scope>
    <source>
        <strain evidence="8 9">XJ-54</strain>
    </source>
</reference>
<dbReference type="InterPro" id="IPR004839">
    <property type="entry name" value="Aminotransferase_I/II_large"/>
</dbReference>